<dbReference type="InterPro" id="IPR039262">
    <property type="entry name" value="DTWD2/TAPT"/>
</dbReference>
<dbReference type="GO" id="GO:0016432">
    <property type="term" value="F:tRNA-uridine aminocarboxypropyltransferase activity"/>
    <property type="evidence" value="ECO:0007669"/>
    <property type="project" value="UniProtKB-EC"/>
</dbReference>
<comment type="catalytic activity">
    <reaction evidence="6">
        <text>a uridine in tRNA + S-adenosyl-L-methionine = a 3-[(3S)-3-amino-3-carboxypropyl]uridine in tRNA + S-methyl-5'-thioadenosine + H(+)</text>
        <dbReference type="Rhea" id="RHEA:62432"/>
        <dbReference type="Rhea" id="RHEA-COMP:13339"/>
        <dbReference type="Rhea" id="RHEA-COMP:16092"/>
        <dbReference type="ChEBI" id="CHEBI:15378"/>
        <dbReference type="ChEBI" id="CHEBI:17509"/>
        <dbReference type="ChEBI" id="CHEBI:59789"/>
        <dbReference type="ChEBI" id="CHEBI:65315"/>
        <dbReference type="ChEBI" id="CHEBI:82930"/>
        <dbReference type="EC" id="2.5.1.25"/>
    </reaction>
</comment>
<keyword evidence="4" id="KW-0819">tRNA processing</keyword>
<dbReference type="CTD" id="285605"/>
<evidence type="ECO:0000259" key="7">
    <source>
        <dbReference type="SMART" id="SM01144"/>
    </source>
</evidence>
<dbReference type="GeneID" id="108733844"/>
<dbReference type="AlphaFoldDB" id="A0A1W4WJP2"/>
<dbReference type="Proteomes" id="UP000192223">
    <property type="component" value="Unplaced"/>
</dbReference>
<keyword evidence="8" id="KW-1185">Reference proteome</keyword>
<comment type="similarity">
    <text evidence="5">Belongs to the TDD superfamily. DTWD2 family.</text>
</comment>
<keyword evidence="2" id="KW-0808">Transferase</keyword>
<dbReference type="FunCoup" id="A0A1W4WJP2">
    <property type="interactions" value="499"/>
</dbReference>
<evidence type="ECO:0000256" key="4">
    <source>
        <dbReference type="ARBA" id="ARBA00022694"/>
    </source>
</evidence>
<gene>
    <name evidence="9" type="primary">LOC108733844</name>
</gene>
<dbReference type="InParanoid" id="A0A1W4WJP2"/>
<organism evidence="8 9">
    <name type="scientific">Agrilus planipennis</name>
    <name type="common">Emerald ash borer</name>
    <name type="synonym">Agrilus marcopoli</name>
    <dbReference type="NCBI Taxonomy" id="224129"/>
    <lineage>
        <taxon>Eukaryota</taxon>
        <taxon>Metazoa</taxon>
        <taxon>Ecdysozoa</taxon>
        <taxon>Arthropoda</taxon>
        <taxon>Hexapoda</taxon>
        <taxon>Insecta</taxon>
        <taxon>Pterygota</taxon>
        <taxon>Neoptera</taxon>
        <taxon>Endopterygota</taxon>
        <taxon>Coleoptera</taxon>
        <taxon>Polyphaga</taxon>
        <taxon>Elateriformia</taxon>
        <taxon>Buprestoidea</taxon>
        <taxon>Buprestidae</taxon>
        <taxon>Agrilinae</taxon>
        <taxon>Agrilus</taxon>
    </lineage>
</organism>
<dbReference type="KEGG" id="apln:108733844"/>
<proteinExistence type="inferred from homology"/>
<sequence>METENNVFNDFANICVEPPDIRDKCSQCQRPQSVCWCPALPKVPLNPKTRLIILQHPAEEKRCLRTAPMLKLGLANERCVIFKGKNFRTRYKELENILLEPNTLLLYPSSESVNLQEIIDKHQYESYNLIIIDGTWPQAKAIYASNSILHKIKSVKLTLSNVSNYTIRTQPTDGCLSTLEAAAEALALLENNNEYRDKLVKPLHMLCQYQLENGAVSHQSKEFRIKNNTYPKLIGKRLKKIINQTS</sequence>
<dbReference type="Pfam" id="PF03942">
    <property type="entry name" value="DTW"/>
    <property type="match status" value="1"/>
</dbReference>
<dbReference type="GO" id="GO:0008033">
    <property type="term" value="P:tRNA processing"/>
    <property type="evidence" value="ECO:0007669"/>
    <property type="project" value="UniProtKB-KW"/>
</dbReference>
<dbReference type="EC" id="2.5.1.25" evidence="1"/>
<reference evidence="9" key="1">
    <citation type="submission" date="2025-08" db="UniProtKB">
        <authorList>
            <consortium name="RefSeq"/>
        </authorList>
    </citation>
    <scope>IDENTIFICATION</scope>
    <source>
        <tissue evidence="9">Entire body</tissue>
    </source>
</reference>
<evidence type="ECO:0000256" key="2">
    <source>
        <dbReference type="ARBA" id="ARBA00022679"/>
    </source>
</evidence>
<accession>A0A1W4WJP2</accession>
<dbReference type="InterPro" id="IPR005636">
    <property type="entry name" value="DTW"/>
</dbReference>
<protein>
    <recommendedName>
        <fullName evidence="1">tRNA-uridine aminocarboxypropyltransferase</fullName>
        <ecNumber evidence="1">2.5.1.25</ecNumber>
    </recommendedName>
</protein>
<dbReference type="SMART" id="SM01144">
    <property type="entry name" value="DTW"/>
    <property type="match status" value="1"/>
</dbReference>
<evidence type="ECO:0000256" key="5">
    <source>
        <dbReference type="ARBA" id="ARBA00034489"/>
    </source>
</evidence>
<name>A0A1W4WJP2_AGRPL</name>
<dbReference type="PANTHER" id="PTHR21392">
    <property type="entry name" value="TRNA-URIDINE AMINOCARBOXYPROPYLTRANSFERASE 2"/>
    <property type="match status" value="1"/>
</dbReference>
<dbReference type="PANTHER" id="PTHR21392:SF0">
    <property type="entry name" value="TRNA-URIDINE AMINOCARBOXYPROPYLTRANSFERASE 2"/>
    <property type="match status" value="1"/>
</dbReference>
<evidence type="ECO:0000313" key="9">
    <source>
        <dbReference type="RefSeq" id="XP_018320682.1"/>
    </source>
</evidence>
<evidence type="ECO:0000256" key="3">
    <source>
        <dbReference type="ARBA" id="ARBA00022691"/>
    </source>
</evidence>
<dbReference type="STRING" id="224129.A0A1W4WJP2"/>
<dbReference type="OrthoDB" id="408541at2759"/>
<feature type="domain" description="DTW" evidence="7">
    <location>
        <begin position="21"/>
        <end position="215"/>
    </location>
</feature>
<evidence type="ECO:0000256" key="6">
    <source>
        <dbReference type="ARBA" id="ARBA00048718"/>
    </source>
</evidence>
<evidence type="ECO:0000256" key="1">
    <source>
        <dbReference type="ARBA" id="ARBA00012386"/>
    </source>
</evidence>
<dbReference type="RefSeq" id="XP_018320682.1">
    <property type="nucleotide sequence ID" value="XM_018465180.1"/>
</dbReference>
<keyword evidence="3" id="KW-0949">S-adenosyl-L-methionine</keyword>
<evidence type="ECO:0000313" key="8">
    <source>
        <dbReference type="Proteomes" id="UP000192223"/>
    </source>
</evidence>